<protein>
    <submittedName>
        <fullName evidence="4">Amp-binding enzyme</fullName>
    </submittedName>
</protein>
<evidence type="ECO:0000256" key="2">
    <source>
        <dbReference type="ARBA" id="ARBA00022840"/>
    </source>
</evidence>
<dbReference type="InterPro" id="IPR020845">
    <property type="entry name" value="AMP-binding_CS"/>
</dbReference>
<dbReference type="AlphaFoldDB" id="A0A1W5CU30"/>
<dbReference type="InterPro" id="IPR042099">
    <property type="entry name" value="ANL_N_sf"/>
</dbReference>
<dbReference type="Gene3D" id="3.40.50.12780">
    <property type="entry name" value="N-terminal domain of ligase-like"/>
    <property type="match status" value="1"/>
</dbReference>
<feature type="domain" description="AMP-dependent synthetase/ligase" evidence="3">
    <location>
        <begin position="60"/>
        <end position="507"/>
    </location>
</feature>
<dbReference type="PANTHER" id="PTHR43272:SF33">
    <property type="entry name" value="AMP-BINDING DOMAIN-CONTAINING PROTEIN-RELATED"/>
    <property type="match status" value="1"/>
</dbReference>
<organism evidence="4 5">
    <name type="scientific">Lasallia pustulata</name>
    <dbReference type="NCBI Taxonomy" id="136370"/>
    <lineage>
        <taxon>Eukaryota</taxon>
        <taxon>Fungi</taxon>
        <taxon>Dikarya</taxon>
        <taxon>Ascomycota</taxon>
        <taxon>Pezizomycotina</taxon>
        <taxon>Lecanoromycetes</taxon>
        <taxon>OSLEUM clade</taxon>
        <taxon>Umbilicariomycetidae</taxon>
        <taxon>Umbilicariales</taxon>
        <taxon>Umbilicariaceae</taxon>
        <taxon>Lasallia</taxon>
    </lineage>
</organism>
<dbReference type="PANTHER" id="PTHR43272">
    <property type="entry name" value="LONG-CHAIN-FATTY-ACID--COA LIGASE"/>
    <property type="match status" value="1"/>
</dbReference>
<dbReference type="Proteomes" id="UP000192927">
    <property type="component" value="Unassembled WGS sequence"/>
</dbReference>
<dbReference type="Pfam" id="PF00501">
    <property type="entry name" value="AMP-binding"/>
    <property type="match status" value="1"/>
</dbReference>
<dbReference type="GO" id="GO:0016020">
    <property type="term" value="C:membrane"/>
    <property type="evidence" value="ECO:0007669"/>
    <property type="project" value="TreeGrafter"/>
</dbReference>
<dbReference type="SUPFAM" id="SSF56801">
    <property type="entry name" value="Acetyl-CoA synthetase-like"/>
    <property type="match status" value="1"/>
</dbReference>
<reference evidence="5" key="1">
    <citation type="submission" date="2017-03" db="EMBL/GenBank/DDBJ databases">
        <authorList>
            <person name="Sharma R."/>
            <person name="Thines M."/>
        </authorList>
    </citation>
    <scope>NUCLEOTIDE SEQUENCE [LARGE SCALE GENOMIC DNA]</scope>
</reference>
<accession>A0A1W5CU30</accession>
<name>A0A1W5CU30_9LECA</name>
<sequence>MANLMRAKEIAVPPPVGSPYSVPLPGSEQEGRSKVYRHWRFPDELLKTLDPMVTTGHEMFDQAANRQPTHRCLGQRPYDPATKTFGPYQWMDYQTVQRRRKNFGIGIVELHKQEGVTEEKYGVGLWCQNRPEWQITDLACMSQSLFTVSLYDTLGPSATEYIIQHASLACVVTSLPHIPVLLRLKPQLPTLKIIICLDDLDGGERKGYSKFSLLSAFAEGLDVSLYSMAQVETLGASLAGANYNPPKPSDTITINYTSGTTGPPKGVVLTHANAVAAASCSLITVIQGPSDVFCSYLPLAHIYARLTEQGALWAGASIGYYHGDILSLVEDLKLLRPTAFNSVPRLYNRFGGAIRAATTDQSGLGGALARHIVSTKLEALKDAESPSATNKHAIYDRLWGRKVASALGLERATTMVSGSAPLDPSLHQFLRVVFGNHFLQGYGLTETYAVSLGQLSGDFTAGNCGAVTPSMEVCLASVPDMEYLVTDTPHPRGELLLRGHALFEGYFHSPEETAKAVLPDGWFRTGDICKVDGRGRFTVIDRVKNVLKLAQGEYISPERIENVYLSHLNWLSQAYVHGDSVQMFLVGVFGVVPELFAPWAGRVLGREIRAGDEAAVRAACAEKKVRRAVVAELERVGRKERFAGFEKVKACWLGVEPFTIENELLTPTLKLKRPQTAKKFRAELDQLYAEALAEEELGKGKPRARL</sequence>
<proteinExistence type="predicted"/>
<dbReference type="GO" id="GO:0004467">
    <property type="term" value="F:long-chain fatty acid-CoA ligase activity"/>
    <property type="evidence" value="ECO:0007669"/>
    <property type="project" value="TreeGrafter"/>
</dbReference>
<keyword evidence="5" id="KW-1185">Reference proteome</keyword>
<keyword evidence="1" id="KW-0547">Nucleotide-binding</keyword>
<dbReference type="EMBL" id="FWEW01000274">
    <property type="protein sequence ID" value="SLM34357.1"/>
    <property type="molecule type" value="Genomic_DNA"/>
</dbReference>
<evidence type="ECO:0000313" key="5">
    <source>
        <dbReference type="Proteomes" id="UP000192927"/>
    </source>
</evidence>
<keyword evidence="2" id="KW-0067">ATP-binding</keyword>
<dbReference type="GO" id="GO:0005783">
    <property type="term" value="C:endoplasmic reticulum"/>
    <property type="evidence" value="ECO:0007669"/>
    <property type="project" value="TreeGrafter"/>
</dbReference>
<evidence type="ECO:0000313" key="4">
    <source>
        <dbReference type="EMBL" id="SLM34357.1"/>
    </source>
</evidence>
<dbReference type="InterPro" id="IPR000873">
    <property type="entry name" value="AMP-dep_synth/lig_dom"/>
</dbReference>
<dbReference type="PROSITE" id="PS00455">
    <property type="entry name" value="AMP_BINDING"/>
    <property type="match status" value="1"/>
</dbReference>
<evidence type="ECO:0000259" key="3">
    <source>
        <dbReference type="Pfam" id="PF00501"/>
    </source>
</evidence>
<evidence type="ECO:0000256" key="1">
    <source>
        <dbReference type="ARBA" id="ARBA00022741"/>
    </source>
</evidence>
<dbReference type="GO" id="GO:0005524">
    <property type="term" value="F:ATP binding"/>
    <property type="evidence" value="ECO:0007669"/>
    <property type="project" value="UniProtKB-KW"/>
</dbReference>